<evidence type="ECO:0000313" key="2">
    <source>
        <dbReference type="Proteomes" id="UP000267027"/>
    </source>
</evidence>
<dbReference type="Proteomes" id="UP000267027">
    <property type="component" value="Unassembled WGS sequence"/>
</dbReference>
<organism evidence="3">
    <name type="scientific">Angiostrongylus costaricensis</name>
    <name type="common">Nematode worm</name>
    <dbReference type="NCBI Taxonomy" id="334426"/>
    <lineage>
        <taxon>Eukaryota</taxon>
        <taxon>Metazoa</taxon>
        <taxon>Ecdysozoa</taxon>
        <taxon>Nematoda</taxon>
        <taxon>Chromadorea</taxon>
        <taxon>Rhabditida</taxon>
        <taxon>Rhabditina</taxon>
        <taxon>Rhabditomorpha</taxon>
        <taxon>Strongyloidea</taxon>
        <taxon>Metastrongylidae</taxon>
        <taxon>Angiostrongylus</taxon>
    </lineage>
</organism>
<gene>
    <name evidence="1" type="ORF">ACOC_LOCUS972</name>
</gene>
<dbReference type="WBParaSite" id="ACOC_0000097101-mRNA-1">
    <property type="protein sequence ID" value="ACOC_0000097101-mRNA-1"/>
    <property type="gene ID" value="ACOC_0000097101"/>
</dbReference>
<keyword evidence="2" id="KW-1185">Reference proteome</keyword>
<name>A0A0R3PBB9_ANGCS</name>
<proteinExistence type="predicted"/>
<evidence type="ECO:0000313" key="3">
    <source>
        <dbReference type="WBParaSite" id="ACOC_0000097101-mRNA-1"/>
    </source>
</evidence>
<dbReference type="InterPro" id="IPR011989">
    <property type="entry name" value="ARM-like"/>
</dbReference>
<evidence type="ECO:0000313" key="1">
    <source>
        <dbReference type="EMBL" id="VDM52557.1"/>
    </source>
</evidence>
<reference evidence="3" key="1">
    <citation type="submission" date="2017-02" db="UniProtKB">
        <authorList>
            <consortium name="WormBaseParasite"/>
        </authorList>
    </citation>
    <scope>IDENTIFICATION</scope>
</reference>
<sequence>MISRSLEINQAKFCSRSPPPQAAAALVDQRIATMQILLSKAALRDENLAGFRNCSMDGVCFVQQIVYILRVACNQPPENQMVEGIKVCELINLSLIILHCLCRDRELLETIVYYLLHLENMKVRECDVLLPFYVLHEAHEEIIKKTAISLIEATVCHPKMAALFSQNHSLINGLQQFARRNLAKESLKTIMLGETMSRNPPSSYMKTKEKSNILSSLEVSTSSTALPSVMPSPVQSIELGCESSMWPESVEGAGEQILEDFAVTDNDPFVNVFCPSVMPQNSPPFSRIFTVPLISFLANVNHSDMNDKRLGTFSEDAMQINSPQGAWDSPNSLHYSECGGYLPPPHITPHDPHHSHQMVGEGMSSQIGAYPHSHQPPPPYYATELWHPNISNQHSNIGMHSMHNYYAPQNHSYPSNVDYAQRYDDYHRHYGRFH</sequence>
<reference evidence="1 2" key="2">
    <citation type="submission" date="2018-11" db="EMBL/GenBank/DDBJ databases">
        <authorList>
            <consortium name="Pathogen Informatics"/>
        </authorList>
    </citation>
    <scope>NUCLEOTIDE SEQUENCE [LARGE SCALE GENOMIC DNA]</scope>
    <source>
        <strain evidence="1 2">Costa Rica</strain>
    </source>
</reference>
<protein>
    <submittedName>
        <fullName evidence="3">CCR4-NOT transcription complex subunit 9</fullName>
    </submittedName>
</protein>
<dbReference type="AlphaFoldDB" id="A0A0R3PBB9"/>
<dbReference type="OrthoDB" id="10455944at2759"/>
<dbReference type="Gene3D" id="1.25.10.10">
    <property type="entry name" value="Leucine-rich Repeat Variant"/>
    <property type="match status" value="1"/>
</dbReference>
<accession>A0A0R3PBB9</accession>
<dbReference type="STRING" id="334426.A0A0R3PBB9"/>
<dbReference type="EMBL" id="UYYA01000123">
    <property type="protein sequence ID" value="VDM52557.1"/>
    <property type="molecule type" value="Genomic_DNA"/>
</dbReference>